<dbReference type="InterPro" id="IPR005358">
    <property type="entry name" value="Puta_zinc/iron-chelating_dom"/>
</dbReference>
<gene>
    <name evidence="1" type="ORF">LCGC14_1769910</name>
</gene>
<evidence type="ECO:0008006" key="2">
    <source>
        <dbReference type="Google" id="ProtNLM"/>
    </source>
</evidence>
<accession>A0A0F9HL41</accession>
<proteinExistence type="predicted"/>
<sequence length="137" mass="16008">MEAVDDKDKRNLDPNLWIREGECKPGCGACCRSMILPLDPRLASAKKEDLEDFKWWASRHGIGIHITTYDLLDGRLPRVEAHLPIECKWLTEDGRCFSQHDKPMMCHSFPQIPFDLRTVEDVCTYRFVERREDDKTT</sequence>
<reference evidence="1" key="1">
    <citation type="journal article" date="2015" name="Nature">
        <title>Complex archaea that bridge the gap between prokaryotes and eukaryotes.</title>
        <authorList>
            <person name="Spang A."/>
            <person name="Saw J.H."/>
            <person name="Jorgensen S.L."/>
            <person name="Zaremba-Niedzwiedzka K."/>
            <person name="Martijn J."/>
            <person name="Lind A.E."/>
            <person name="van Eijk R."/>
            <person name="Schleper C."/>
            <person name="Guy L."/>
            <person name="Ettema T.J."/>
        </authorList>
    </citation>
    <scope>NUCLEOTIDE SEQUENCE</scope>
</reference>
<dbReference type="Pfam" id="PF03692">
    <property type="entry name" value="CxxCxxCC"/>
    <property type="match status" value="1"/>
</dbReference>
<dbReference type="EMBL" id="LAZR01016581">
    <property type="protein sequence ID" value="KKM03887.1"/>
    <property type="molecule type" value="Genomic_DNA"/>
</dbReference>
<evidence type="ECO:0000313" key="1">
    <source>
        <dbReference type="EMBL" id="KKM03887.1"/>
    </source>
</evidence>
<dbReference type="AlphaFoldDB" id="A0A0F9HL41"/>
<protein>
    <recommendedName>
        <fullName evidence="2">Zinc/iron-chelating domain-containing protein</fullName>
    </recommendedName>
</protein>
<organism evidence="1">
    <name type="scientific">marine sediment metagenome</name>
    <dbReference type="NCBI Taxonomy" id="412755"/>
    <lineage>
        <taxon>unclassified sequences</taxon>
        <taxon>metagenomes</taxon>
        <taxon>ecological metagenomes</taxon>
    </lineage>
</organism>
<comment type="caution">
    <text evidence="1">The sequence shown here is derived from an EMBL/GenBank/DDBJ whole genome shotgun (WGS) entry which is preliminary data.</text>
</comment>
<name>A0A0F9HL41_9ZZZZ</name>